<evidence type="ECO:0000313" key="15">
    <source>
        <dbReference type="EMBL" id="GIM29681.1"/>
    </source>
</evidence>
<evidence type="ECO:0000256" key="5">
    <source>
        <dbReference type="ARBA" id="ARBA00022475"/>
    </source>
</evidence>
<evidence type="ECO:0000256" key="12">
    <source>
        <dbReference type="RuleBase" id="RU003656"/>
    </source>
</evidence>
<dbReference type="Proteomes" id="UP000679179">
    <property type="component" value="Unassembled WGS sequence"/>
</dbReference>
<evidence type="ECO:0000256" key="1">
    <source>
        <dbReference type="ARBA" id="ARBA00003543"/>
    </source>
</evidence>
<dbReference type="RefSeq" id="WP_212904372.1">
    <property type="nucleotide sequence ID" value="NZ_BOPZ01000020.1"/>
</dbReference>
<evidence type="ECO:0000259" key="13">
    <source>
        <dbReference type="Pfam" id="PF00401"/>
    </source>
</evidence>
<comment type="subunit">
    <text evidence="11 12">F-type ATPases have 2 components, CF(1) - the catalytic core - and CF(0) - the membrane proton channel. CF(1) has five subunits: alpha(3), beta(3), gamma(1), delta(1), epsilon(1). CF(0) has three main subunits: a, b and c.</text>
</comment>
<dbReference type="InterPro" id="IPR036794">
    <property type="entry name" value="ATP_F1_dsu/esu_C_sf"/>
</dbReference>
<keyword evidence="6 11" id="KW-0375">Hydrogen ion transport</keyword>
<dbReference type="GO" id="GO:0046933">
    <property type="term" value="F:proton-transporting ATP synthase activity, rotational mechanism"/>
    <property type="evidence" value="ECO:0007669"/>
    <property type="project" value="UniProtKB-UniRule"/>
</dbReference>
<feature type="domain" description="ATP synthase F1 complex delta/epsilon subunit N-terminal" evidence="14">
    <location>
        <begin position="4"/>
        <end position="83"/>
    </location>
</feature>
<dbReference type="NCBIfam" id="TIGR01216">
    <property type="entry name" value="ATP_synt_epsi"/>
    <property type="match status" value="1"/>
</dbReference>
<evidence type="ECO:0000256" key="6">
    <source>
        <dbReference type="ARBA" id="ARBA00022781"/>
    </source>
</evidence>
<dbReference type="GO" id="GO:0005524">
    <property type="term" value="F:ATP binding"/>
    <property type="evidence" value="ECO:0007669"/>
    <property type="project" value="UniProtKB-UniRule"/>
</dbReference>
<comment type="caution">
    <text evidence="15">The sequence shown here is derived from an EMBL/GenBank/DDBJ whole genome shotgun (WGS) entry which is preliminary data.</text>
</comment>
<comment type="function">
    <text evidence="1 11">Produces ATP from ADP in the presence of a proton gradient across the membrane.</text>
</comment>
<dbReference type="CDD" id="cd12152">
    <property type="entry name" value="F1-ATPase_delta"/>
    <property type="match status" value="1"/>
</dbReference>
<dbReference type="FunFam" id="1.20.5.440:FF:000001">
    <property type="entry name" value="ATP synthase epsilon chain"/>
    <property type="match status" value="1"/>
</dbReference>
<protein>
    <recommendedName>
        <fullName evidence="11">ATP synthase epsilon chain</fullName>
    </recommendedName>
    <alternativeName>
        <fullName evidence="11">ATP synthase F1 sector epsilon subunit</fullName>
    </alternativeName>
    <alternativeName>
        <fullName evidence="11">F-ATPase epsilon subunit</fullName>
    </alternativeName>
</protein>
<evidence type="ECO:0000256" key="9">
    <source>
        <dbReference type="ARBA" id="ARBA00023196"/>
    </source>
</evidence>
<evidence type="ECO:0000256" key="4">
    <source>
        <dbReference type="ARBA" id="ARBA00022448"/>
    </source>
</evidence>
<dbReference type="InterPro" id="IPR020547">
    <property type="entry name" value="ATP_synth_F1_esu_C"/>
</dbReference>
<dbReference type="Pfam" id="PF02823">
    <property type="entry name" value="ATP-synt_DE_N"/>
    <property type="match status" value="1"/>
</dbReference>
<dbReference type="InterPro" id="IPR020546">
    <property type="entry name" value="ATP_synth_F1_dsu/esu_N"/>
</dbReference>
<keyword evidence="7 11" id="KW-0406">Ion transport</keyword>
<dbReference type="Gene3D" id="2.60.15.10">
    <property type="entry name" value="F0F1 ATP synthase delta/epsilon subunit, N-terminal"/>
    <property type="match status" value="1"/>
</dbReference>
<dbReference type="PANTHER" id="PTHR13822:SF10">
    <property type="entry name" value="ATP SYNTHASE EPSILON CHAIN, CHLOROPLASTIC"/>
    <property type="match status" value="1"/>
</dbReference>
<gene>
    <name evidence="11 15" type="primary">atpC</name>
    <name evidence="15" type="ORF">CPJCM30710_23470</name>
</gene>
<sequence>MNTFKLHIITPTREVYSGDVVKILTRSSEGPFEIYANHISYITNVIPTITKFVDVSGKDHVLFTSTGVVGFSNNELTFCCDAAEWPDEIDVERAQKAKTRAEERLKNSTNVDVKRAQMALSRAVTRLDLRNL</sequence>
<dbReference type="HAMAP" id="MF_00530">
    <property type="entry name" value="ATP_synth_epsil_bac"/>
    <property type="match status" value="1"/>
</dbReference>
<dbReference type="SUPFAM" id="SSF51344">
    <property type="entry name" value="Epsilon subunit of F1F0-ATP synthase N-terminal domain"/>
    <property type="match status" value="1"/>
</dbReference>
<evidence type="ECO:0000256" key="11">
    <source>
        <dbReference type="HAMAP-Rule" id="MF_00530"/>
    </source>
</evidence>
<evidence type="ECO:0000256" key="3">
    <source>
        <dbReference type="ARBA" id="ARBA00005712"/>
    </source>
</evidence>
<evidence type="ECO:0000256" key="8">
    <source>
        <dbReference type="ARBA" id="ARBA00023136"/>
    </source>
</evidence>
<dbReference type="InterPro" id="IPR001469">
    <property type="entry name" value="ATP_synth_F1_dsu/esu"/>
</dbReference>
<reference evidence="15" key="1">
    <citation type="submission" date="2021-03" db="EMBL/GenBank/DDBJ databases">
        <title>Taxonomic study of Clostridium polyendosporum from meadow-gley soil under rice.</title>
        <authorList>
            <person name="Kobayashi H."/>
            <person name="Tanizawa Y."/>
            <person name="Yagura M."/>
        </authorList>
    </citation>
    <scope>NUCLEOTIDE SEQUENCE</scope>
    <source>
        <strain evidence="15">JCM 30710</strain>
    </source>
</reference>
<keyword evidence="10 11" id="KW-0066">ATP synthesis</keyword>
<accession>A0A919S1N5</accession>
<evidence type="ECO:0000256" key="2">
    <source>
        <dbReference type="ARBA" id="ARBA00004202"/>
    </source>
</evidence>
<feature type="domain" description="ATP synthase epsilon subunit C-terminal" evidence="13">
    <location>
        <begin position="87"/>
        <end position="128"/>
    </location>
</feature>
<dbReference type="SUPFAM" id="SSF46604">
    <property type="entry name" value="Epsilon subunit of F1F0-ATP synthase C-terminal domain"/>
    <property type="match status" value="1"/>
</dbReference>
<keyword evidence="5 11" id="KW-1003">Cell membrane</keyword>
<keyword evidence="8 11" id="KW-0472">Membrane</keyword>
<dbReference type="InterPro" id="IPR036771">
    <property type="entry name" value="ATPsynth_dsu/esu_N"/>
</dbReference>
<proteinExistence type="inferred from homology"/>
<dbReference type="GO" id="GO:0045259">
    <property type="term" value="C:proton-transporting ATP synthase complex"/>
    <property type="evidence" value="ECO:0007669"/>
    <property type="project" value="UniProtKB-KW"/>
</dbReference>
<evidence type="ECO:0000313" key="16">
    <source>
        <dbReference type="Proteomes" id="UP000679179"/>
    </source>
</evidence>
<keyword evidence="9 11" id="KW-0139">CF(1)</keyword>
<comment type="similarity">
    <text evidence="3 11 12">Belongs to the ATPase epsilon chain family.</text>
</comment>
<evidence type="ECO:0000256" key="10">
    <source>
        <dbReference type="ARBA" id="ARBA00023310"/>
    </source>
</evidence>
<evidence type="ECO:0000256" key="7">
    <source>
        <dbReference type="ARBA" id="ARBA00023065"/>
    </source>
</evidence>
<organism evidence="15 16">
    <name type="scientific">Clostridium polyendosporum</name>
    <dbReference type="NCBI Taxonomy" id="69208"/>
    <lineage>
        <taxon>Bacteria</taxon>
        <taxon>Bacillati</taxon>
        <taxon>Bacillota</taxon>
        <taxon>Clostridia</taxon>
        <taxon>Eubacteriales</taxon>
        <taxon>Clostridiaceae</taxon>
        <taxon>Clostridium</taxon>
    </lineage>
</organism>
<name>A0A919S1N5_9CLOT</name>
<keyword evidence="16" id="KW-1185">Reference proteome</keyword>
<dbReference type="GO" id="GO:0005886">
    <property type="term" value="C:plasma membrane"/>
    <property type="evidence" value="ECO:0007669"/>
    <property type="project" value="UniProtKB-SubCell"/>
</dbReference>
<dbReference type="Gene3D" id="1.20.5.440">
    <property type="entry name" value="ATP synthase delta/epsilon subunit, C-terminal domain"/>
    <property type="match status" value="1"/>
</dbReference>
<dbReference type="Pfam" id="PF00401">
    <property type="entry name" value="ATP-synt_DE"/>
    <property type="match status" value="1"/>
</dbReference>
<dbReference type="EMBL" id="BOPZ01000020">
    <property type="protein sequence ID" value="GIM29681.1"/>
    <property type="molecule type" value="Genomic_DNA"/>
</dbReference>
<comment type="subcellular location">
    <subcellularLocation>
        <location evidence="2 11">Cell membrane</location>
        <topology evidence="2 11">Peripheral membrane protein</topology>
    </subcellularLocation>
</comment>
<dbReference type="PANTHER" id="PTHR13822">
    <property type="entry name" value="ATP SYNTHASE DELTA/EPSILON CHAIN"/>
    <property type="match status" value="1"/>
</dbReference>
<dbReference type="AlphaFoldDB" id="A0A919S1N5"/>
<evidence type="ECO:0000259" key="14">
    <source>
        <dbReference type="Pfam" id="PF02823"/>
    </source>
</evidence>
<keyword evidence="4 11" id="KW-0813">Transport</keyword>
<dbReference type="NCBIfam" id="NF009984">
    <property type="entry name" value="PRK13450.1"/>
    <property type="match status" value="1"/>
</dbReference>